<sequence length="109" mass="12418">MVESIAVGVVDRLSIRIECLENDNQVLRKENKMLRDRETDLESQMDASDQYSRRYNIRIFGVPESPDSNECTDYVMINLCKTLGADVSINEFDRSNKTGIVADANLNLK</sequence>
<comment type="caution">
    <text evidence="2">The sequence shown here is derived from an EMBL/GenBank/DDBJ whole genome shotgun (WGS) entry which is preliminary data.</text>
</comment>
<protein>
    <submittedName>
        <fullName evidence="2">Uncharacterized protein</fullName>
    </submittedName>
</protein>
<gene>
    <name evidence="2" type="ORF">DPMN_135142</name>
</gene>
<name>A0A9D4FX04_DREPO</name>
<keyword evidence="3" id="KW-1185">Reference proteome</keyword>
<dbReference type="AlphaFoldDB" id="A0A9D4FX04"/>
<reference evidence="2" key="2">
    <citation type="submission" date="2020-11" db="EMBL/GenBank/DDBJ databases">
        <authorList>
            <person name="McCartney M.A."/>
            <person name="Auch B."/>
            <person name="Kono T."/>
            <person name="Mallez S."/>
            <person name="Becker A."/>
            <person name="Gohl D.M."/>
            <person name="Silverstein K.A.T."/>
            <person name="Koren S."/>
            <person name="Bechman K.B."/>
            <person name="Herman A."/>
            <person name="Abrahante J.E."/>
            <person name="Garbe J."/>
        </authorList>
    </citation>
    <scope>NUCLEOTIDE SEQUENCE</scope>
    <source>
        <strain evidence="2">Duluth1</strain>
        <tissue evidence="2">Whole animal</tissue>
    </source>
</reference>
<proteinExistence type="predicted"/>
<dbReference type="EMBL" id="JAIWYP010000006">
    <property type="protein sequence ID" value="KAH3806814.1"/>
    <property type="molecule type" value="Genomic_DNA"/>
</dbReference>
<evidence type="ECO:0000313" key="3">
    <source>
        <dbReference type="Proteomes" id="UP000828390"/>
    </source>
</evidence>
<feature type="coiled-coil region" evidence="1">
    <location>
        <begin position="10"/>
        <end position="44"/>
    </location>
</feature>
<accession>A0A9D4FX04</accession>
<organism evidence="2 3">
    <name type="scientific">Dreissena polymorpha</name>
    <name type="common">Zebra mussel</name>
    <name type="synonym">Mytilus polymorpha</name>
    <dbReference type="NCBI Taxonomy" id="45954"/>
    <lineage>
        <taxon>Eukaryota</taxon>
        <taxon>Metazoa</taxon>
        <taxon>Spiralia</taxon>
        <taxon>Lophotrochozoa</taxon>
        <taxon>Mollusca</taxon>
        <taxon>Bivalvia</taxon>
        <taxon>Autobranchia</taxon>
        <taxon>Heteroconchia</taxon>
        <taxon>Euheterodonta</taxon>
        <taxon>Imparidentia</taxon>
        <taxon>Neoheterodontei</taxon>
        <taxon>Myida</taxon>
        <taxon>Dreissenoidea</taxon>
        <taxon>Dreissenidae</taxon>
        <taxon>Dreissena</taxon>
    </lineage>
</organism>
<evidence type="ECO:0000256" key="1">
    <source>
        <dbReference type="SAM" id="Coils"/>
    </source>
</evidence>
<keyword evidence="1" id="KW-0175">Coiled coil</keyword>
<evidence type="ECO:0000313" key="2">
    <source>
        <dbReference type="EMBL" id="KAH3806814.1"/>
    </source>
</evidence>
<reference evidence="2" key="1">
    <citation type="journal article" date="2019" name="bioRxiv">
        <title>The Genome of the Zebra Mussel, Dreissena polymorpha: A Resource for Invasive Species Research.</title>
        <authorList>
            <person name="McCartney M.A."/>
            <person name="Auch B."/>
            <person name="Kono T."/>
            <person name="Mallez S."/>
            <person name="Zhang Y."/>
            <person name="Obille A."/>
            <person name="Becker A."/>
            <person name="Abrahante J.E."/>
            <person name="Garbe J."/>
            <person name="Badalamenti J.P."/>
            <person name="Herman A."/>
            <person name="Mangelson H."/>
            <person name="Liachko I."/>
            <person name="Sullivan S."/>
            <person name="Sone E.D."/>
            <person name="Koren S."/>
            <person name="Silverstein K.A.T."/>
            <person name="Beckman K.B."/>
            <person name="Gohl D.M."/>
        </authorList>
    </citation>
    <scope>NUCLEOTIDE SEQUENCE</scope>
    <source>
        <strain evidence="2">Duluth1</strain>
        <tissue evidence="2">Whole animal</tissue>
    </source>
</reference>
<dbReference type="Proteomes" id="UP000828390">
    <property type="component" value="Unassembled WGS sequence"/>
</dbReference>